<proteinExistence type="predicted"/>
<sequence>MEESEKRKERLKAMRAEAAQAEVCSSVETFPVPSSLSNPLFEDSAAQPIQEQPFAGSRFGFYTDPVAAFSANKKRGQHDNNTRQDYSMPPSISAPAMARPSSFFSEPRNSGMIPSPGHQLQASSSFDQRMYQAQSPYNNPHPYRGPRGASPLPIYQGTPEAWSRLQATTSHYSPTIYGQRSPRGMASPFTGIHQGTPESWNGSGGTARYNSPSTASGGGQIFSPSFGPVRSPTFGYGQGRPQWQGRSPSPGSGRGGSPGPSSGRGRGRWYGGSVSPGLGCSGGRGRGPHSRGFGADGKQGPECFYDKSMDEDPWQELEPLAWKSRNFKSPGSSNSWFPKSISMKKPRVSEASRQSSSQPSLAEYLAASFNEATNAAPNS</sequence>
<accession>A0A2H5NMS8</accession>
<feature type="region of interest" description="Disordered" evidence="1">
    <location>
        <begin position="70"/>
        <end position="156"/>
    </location>
</feature>
<comment type="caution">
    <text evidence="2">The sequence shown here is derived from an EMBL/GenBank/DDBJ whole genome shotgun (WGS) entry which is preliminary data.</text>
</comment>
<gene>
    <name evidence="2" type="ORF">CUMW_059750</name>
</gene>
<keyword evidence="3" id="KW-1185">Reference proteome</keyword>
<feature type="region of interest" description="Disordered" evidence="1">
    <location>
        <begin position="324"/>
        <end position="360"/>
    </location>
</feature>
<reference evidence="2 3" key="1">
    <citation type="journal article" date="2017" name="Front. Genet.">
        <title>Draft sequencing of the heterozygous diploid genome of Satsuma (Citrus unshiu Marc.) using a hybrid assembly approach.</title>
        <authorList>
            <person name="Shimizu T."/>
            <person name="Tanizawa Y."/>
            <person name="Mochizuki T."/>
            <person name="Nagasaki H."/>
            <person name="Yoshioka T."/>
            <person name="Toyoda A."/>
            <person name="Fujiyama A."/>
            <person name="Kaminuma E."/>
            <person name="Nakamura Y."/>
        </authorList>
    </citation>
    <scope>NUCLEOTIDE SEQUENCE [LARGE SCALE GENOMIC DNA]</scope>
    <source>
        <strain evidence="3">cv. Miyagawa wase</strain>
    </source>
</reference>
<protein>
    <submittedName>
        <fullName evidence="2">Uncharacterized protein</fullName>
    </submittedName>
</protein>
<dbReference type="PANTHER" id="PTHR36054">
    <property type="entry name" value="PROTEIN SICKLE"/>
    <property type="match status" value="1"/>
</dbReference>
<evidence type="ECO:0000313" key="3">
    <source>
        <dbReference type="Proteomes" id="UP000236630"/>
    </source>
</evidence>
<dbReference type="InterPro" id="IPR039292">
    <property type="entry name" value="SICKLE"/>
</dbReference>
<feature type="compositionally biased region" description="Gly residues" evidence="1">
    <location>
        <begin position="252"/>
        <end position="270"/>
    </location>
</feature>
<dbReference type="STRING" id="55188.A0A2H5NMS8"/>
<dbReference type="PANTHER" id="PTHR36054:SF2">
    <property type="entry name" value="PROTEIN SICKLE"/>
    <property type="match status" value="1"/>
</dbReference>
<dbReference type="GO" id="GO:0035196">
    <property type="term" value="P:miRNA processing"/>
    <property type="evidence" value="ECO:0007669"/>
    <property type="project" value="InterPro"/>
</dbReference>
<dbReference type="GO" id="GO:0000398">
    <property type="term" value="P:mRNA splicing, via spliceosome"/>
    <property type="evidence" value="ECO:0007669"/>
    <property type="project" value="InterPro"/>
</dbReference>
<feature type="compositionally biased region" description="Polar residues" evidence="1">
    <location>
        <begin position="118"/>
        <end position="138"/>
    </location>
</feature>
<dbReference type="EMBL" id="BDQV01000014">
    <property type="protein sequence ID" value="GAY41478.1"/>
    <property type="molecule type" value="Genomic_DNA"/>
</dbReference>
<feature type="region of interest" description="Disordered" evidence="1">
    <location>
        <begin position="173"/>
        <end position="310"/>
    </location>
</feature>
<organism evidence="2 3">
    <name type="scientific">Citrus unshiu</name>
    <name type="common">Satsuma mandarin</name>
    <name type="synonym">Citrus nobilis var. unshiu</name>
    <dbReference type="NCBI Taxonomy" id="55188"/>
    <lineage>
        <taxon>Eukaryota</taxon>
        <taxon>Viridiplantae</taxon>
        <taxon>Streptophyta</taxon>
        <taxon>Embryophyta</taxon>
        <taxon>Tracheophyta</taxon>
        <taxon>Spermatophyta</taxon>
        <taxon>Magnoliopsida</taxon>
        <taxon>eudicotyledons</taxon>
        <taxon>Gunneridae</taxon>
        <taxon>Pentapetalae</taxon>
        <taxon>rosids</taxon>
        <taxon>malvids</taxon>
        <taxon>Sapindales</taxon>
        <taxon>Rutaceae</taxon>
        <taxon>Aurantioideae</taxon>
        <taxon>Citrus</taxon>
    </lineage>
</organism>
<dbReference type="Proteomes" id="UP000236630">
    <property type="component" value="Unassembled WGS sequence"/>
</dbReference>
<feature type="compositionally biased region" description="Polar residues" evidence="1">
    <location>
        <begin position="327"/>
        <end position="337"/>
    </location>
</feature>
<evidence type="ECO:0000313" key="2">
    <source>
        <dbReference type="EMBL" id="GAY41478.1"/>
    </source>
</evidence>
<evidence type="ECO:0000256" key="1">
    <source>
        <dbReference type="SAM" id="MobiDB-lite"/>
    </source>
</evidence>
<name>A0A2H5NMS8_CITUN</name>
<feature type="compositionally biased region" description="Low complexity" evidence="1">
    <location>
        <begin position="349"/>
        <end position="360"/>
    </location>
</feature>
<dbReference type="AlphaFoldDB" id="A0A2H5NMS8"/>